<protein>
    <recommendedName>
        <fullName evidence="1">TFIIB-type domain-containing protein</fullName>
    </recommendedName>
</protein>
<name>H1LHB7_9LACO</name>
<sequence length="37" mass="3955">MKSTDTTIHCPECGDIEFIKNNDGSVVCAECGHTIVS</sequence>
<dbReference type="STRING" id="797516.HMPREF9104_02007"/>
<dbReference type="InterPro" id="IPR013137">
    <property type="entry name" value="Znf_TFIIB"/>
</dbReference>
<evidence type="ECO:0000313" key="2">
    <source>
        <dbReference type="EMBL" id="EHO50469.1"/>
    </source>
</evidence>
<dbReference type="SUPFAM" id="SSF57783">
    <property type="entry name" value="Zinc beta-ribbon"/>
    <property type="match status" value="1"/>
</dbReference>
<dbReference type="Proteomes" id="UP000005025">
    <property type="component" value="Unassembled WGS sequence"/>
</dbReference>
<accession>H1LHB7</accession>
<gene>
    <name evidence="2" type="ORF">HMPREF9104_02007</name>
</gene>
<reference evidence="2 3" key="1">
    <citation type="submission" date="2011-09" db="EMBL/GenBank/DDBJ databases">
        <authorList>
            <person name="Weinstock G."/>
            <person name="Sodergren E."/>
            <person name="Clifton S."/>
            <person name="Fulton L."/>
            <person name="Fulton B."/>
            <person name="Courtney L."/>
            <person name="Fronick C."/>
            <person name="Harrison M."/>
            <person name="Strong C."/>
            <person name="Farmer C."/>
            <person name="Delahaunty K."/>
            <person name="Markovic C."/>
            <person name="Hall O."/>
            <person name="Minx P."/>
            <person name="Tomlinson C."/>
            <person name="Mitreva M."/>
            <person name="Hou S."/>
            <person name="Chen J."/>
            <person name="Wollam A."/>
            <person name="Pepin K.H."/>
            <person name="Johnson M."/>
            <person name="Bhonagiri V."/>
            <person name="Zhang X."/>
            <person name="Suruliraj S."/>
            <person name="Warren W."/>
            <person name="Chinwalla A."/>
            <person name="Mardis E.R."/>
            <person name="Wilson R.K."/>
        </authorList>
    </citation>
    <scope>NUCLEOTIDE SEQUENCE [LARGE SCALE GENOMIC DNA]</scope>
    <source>
        <strain evidence="2 3">F0435</strain>
    </source>
</reference>
<dbReference type="EMBL" id="AGRJ01000175">
    <property type="protein sequence ID" value="EHO50469.1"/>
    <property type="molecule type" value="Genomic_DNA"/>
</dbReference>
<evidence type="ECO:0000259" key="1">
    <source>
        <dbReference type="PROSITE" id="PS51134"/>
    </source>
</evidence>
<evidence type="ECO:0000313" key="3">
    <source>
        <dbReference type="Proteomes" id="UP000005025"/>
    </source>
</evidence>
<dbReference type="AlphaFoldDB" id="H1LHB7"/>
<organism evidence="2 3">
    <name type="scientific">Lentilactobacillus kisonensis F0435</name>
    <dbReference type="NCBI Taxonomy" id="797516"/>
    <lineage>
        <taxon>Bacteria</taxon>
        <taxon>Bacillati</taxon>
        <taxon>Bacillota</taxon>
        <taxon>Bacilli</taxon>
        <taxon>Lactobacillales</taxon>
        <taxon>Lactobacillaceae</taxon>
        <taxon>Lentilactobacillus</taxon>
    </lineage>
</organism>
<dbReference type="HOGENOM" id="CLU_3345048_0_0_9"/>
<proteinExistence type="predicted"/>
<comment type="caution">
    <text evidence="2">The sequence shown here is derived from an EMBL/GenBank/DDBJ whole genome shotgun (WGS) entry which is preliminary data.</text>
</comment>
<dbReference type="PROSITE" id="PS51134">
    <property type="entry name" value="ZF_TFIIB"/>
    <property type="match status" value="1"/>
</dbReference>
<feature type="domain" description="TFIIB-type" evidence="1">
    <location>
        <begin position="6"/>
        <end position="36"/>
    </location>
</feature>
<dbReference type="PATRIC" id="fig|797516.3.peg.1795"/>